<accession>A0ACC1JJC2</accession>
<reference evidence="1" key="1">
    <citation type="submission" date="2022-07" db="EMBL/GenBank/DDBJ databases">
        <title>Phylogenomic reconstructions and comparative analyses of Kickxellomycotina fungi.</title>
        <authorList>
            <person name="Reynolds N.K."/>
            <person name="Stajich J.E."/>
            <person name="Barry K."/>
            <person name="Grigoriev I.V."/>
            <person name="Crous P."/>
            <person name="Smith M.E."/>
        </authorList>
    </citation>
    <scope>NUCLEOTIDE SEQUENCE</scope>
    <source>
        <strain evidence="1">CBS 109366</strain>
    </source>
</reference>
<proteinExistence type="predicted"/>
<dbReference type="EMBL" id="JANBUJ010003776">
    <property type="protein sequence ID" value="KAJ2759465.1"/>
    <property type="molecule type" value="Genomic_DNA"/>
</dbReference>
<comment type="caution">
    <text evidence="1">The sequence shown here is derived from an EMBL/GenBank/DDBJ whole genome shotgun (WGS) entry which is preliminary data.</text>
</comment>
<protein>
    <submittedName>
        <fullName evidence="1">Uncharacterized protein</fullName>
    </submittedName>
</protein>
<keyword evidence="2" id="KW-1185">Reference proteome</keyword>
<sequence>MQSAPPPPPPPPPGPPVERHPYNDDWGTTLVAILLMSLIVFAVFGILIQRSFRLVPTGVLALGALVGRHSDGAHRLDDDSDGELEREQSEDAARIAVPAIAPAESAQEQQQQRLELVSEDDDTPDVALQMG</sequence>
<organism evidence="1 2">
    <name type="scientific">Coemansia nantahalensis</name>
    <dbReference type="NCBI Taxonomy" id="2789366"/>
    <lineage>
        <taxon>Eukaryota</taxon>
        <taxon>Fungi</taxon>
        <taxon>Fungi incertae sedis</taxon>
        <taxon>Zoopagomycota</taxon>
        <taxon>Kickxellomycotina</taxon>
        <taxon>Kickxellomycetes</taxon>
        <taxon>Kickxellales</taxon>
        <taxon>Kickxellaceae</taxon>
        <taxon>Coemansia</taxon>
    </lineage>
</organism>
<evidence type="ECO:0000313" key="2">
    <source>
        <dbReference type="Proteomes" id="UP001140234"/>
    </source>
</evidence>
<name>A0ACC1JJC2_9FUNG</name>
<dbReference type="Proteomes" id="UP001140234">
    <property type="component" value="Unassembled WGS sequence"/>
</dbReference>
<gene>
    <name evidence="1" type="ORF">IWQ57_006546</name>
</gene>
<evidence type="ECO:0000313" key="1">
    <source>
        <dbReference type="EMBL" id="KAJ2759465.1"/>
    </source>
</evidence>